<dbReference type="Proteomes" id="UP000008207">
    <property type="component" value="Chromosome"/>
</dbReference>
<gene>
    <name evidence="2" type="ordered locus">Mnod_2393</name>
</gene>
<reference evidence="2 3" key="1">
    <citation type="submission" date="2009-01" db="EMBL/GenBank/DDBJ databases">
        <title>Complete sequence of chromosome of Methylobacterium nodulans ORS 2060.</title>
        <authorList>
            <consortium name="US DOE Joint Genome Institute"/>
            <person name="Lucas S."/>
            <person name="Copeland A."/>
            <person name="Lapidus A."/>
            <person name="Glavina del Rio T."/>
            <person name="Dalin E."/>
            <person name="Tice H."/>
            <person name="Bruce D."/>
            <person name="Goodwin L."/>
            <person name="Pitluck S."/>
            <person name="Sims D."/>
            <person name="Brettin T."/>
            <person name="Detter J.C."/>
            <person name="Han C."/>
            <person name="Larimer F."/>
            <person name="Land M."/>
            <person name="Hauser L."/>
            <person name="Kyrpides N."/>
            <person name="Ivanova N."/>
            <person name="Marx C.J."/>
            <person name="Richardson P."/>
        </authorList>
    </citation>
    <scope>NUCLEOTIDE SEQUENCE [LARGE SCALE GENOMIC DNA]</scope>
    <source>
        <strain evidence="3">LMG 21967 / CNCM I-2342 / ORS 2060</strain>
    </source>
</reference>
<protein>
    <submittedName>
        <fullName evidence="2">Uncharacterized protein</fullName>
    </submittedName>
</protein>
<proteinExistence type="predicted"/>
<keyword evidence="3" id="KW-1185">Reference proteome</keyword>
<feature type="region of interest" description="Disordered" evidence="1">
    <location>
        <begin position="74"/>
        <end position="105"/>
    </location>
</feature>
<evidence type="ECO:0000313" key="2">
    <source>
        <dbReference type="EMBL" id="ACL57367.1"/>
    </source>
</evidence>
<dbReference type="HOGENOM" id="CLU_1208661_0_0_5"/>
<organism evidence="2 3">
    <name type="scientific">Methylobacterium nodulans (strain LMG 21967 / CNCM I-2342 / ORS 2060)</name>
    <dbReference type="NCBI Taxonomy" id="460265"/>
    <lineage>
        <taxon>Bacteria</taxon>
        <taxon>Pseudomonadati</taxon>
        <taxon>Pseudomonadota</taxon>
        <taxon>Alphaproteobacteria</taxon>
        <taxon>Hyphomicrobiales</taxon>
        <taxon>Methylobacteriaceae</taxon>
        <taxon>Methylobacterium</taxon>
    </lineage>
</organism>
<dbReference type="AlphaFoldDB" id="B8IBF2"/>
<accession>B8IBF2</accession>
<dbReference type="EMBL" id="CP001349">
    <property type="protein sequence ID" value="ACL57367.1"/>
    <property type="molecule type" value="Genomic_DNA"/>
</dbReference>
<evidence type="ECO:0000256" key="1">
    <source>
        <dbReference type="SAM" id="MobiDB-lite"/>
    </source>
</evidence>
<name>B8IBF2_METNO</name>
<sequence length="229" mass="24150">MTFVMAQDAQLPRELAGCATTYFRTRARRRRARTAAGTDPAAAITAEFSGTGPERSRIVTWPVSSGRRAKAQADAQENAARGPLAHNFASKGVANRRGSRLSPSRLARKKAALCETAGSLGRKRPKRAGTAAMPSRLCRFIVSQIAMHSSTGPEWYAVVCCNCGTCRGSEPSIRPAVRIRVGQALPSMSAPAAASGQARIDAGSARTSSRPASDHPGRRPASSGSAFRS</sequence>
<evidence type="ECO:0000313" key="3">
    <source>
        <dbReference type="Proteomes" id="UP000008207"/>
    </source>
</evidence>
<feature type="region of interest" description="Disordered" evidence="1">
    <location>
        <begin position="190"/>
        <end position="229"/>
    </location>
</feature>
<dbReference type="KEGG" id="mno:Mnod_2393"/>